<protein>
    <submittedName>
        <fullName evidence="1">Uncharacterized protein</fullName>
    </submittedName>
</protein>
<dbReference type="Proteomes" id="UP000029553">
    <property type="component" value="Unassembled WGS sequence"/>
</dbReference>
<evidence type="ECO:0000313" key="1">
    <source>
        <dbReference type="EMBL" id="KGH24266.1"/>
    </source>
</evidence>
<gene>
    <name evidence="1" type="ORF">P353_27410</name>
</gene>
<comment type="caution">
    <text evidence="1">The sequence shown here is derived from an EMBL/GenBank/DDBJ whole genome shotgun (WGS) entry which is preliminary data.</text>
</comment>
<dbReference type="RefSeq" id="WP_052085024.1">
    <property type="nucleotide sequence ID" value="NZ_AWOR01000099.1"/>
</dbReference>
<dbReference type="EMBL" id="AWOR01000099">
    <property type="protein sequence ID" value="KGH24266.1"/>
    <property type="molecule type" value="Genomic_DNA"/>
</dbReference>
<name>A0A096F1S1_COMTE</name>
<proteinExistence type="predicted"/>
<sequence>MKITARGWPWQRVDGHWASNLDKTTGQRYGWNPFSVKGMGRFGGGWAFKFGITASSSLRDWVIDLGVGSIRVNFEKKKTK</sequence>
<accession>A0A096F1S1</accession>
<dbReference type="AlphaFoldDB" id="A0A096F1S1"/>
<organism evidence="1 2">
    <name type="scientific">Comamonas testosteroni</name>
    <name type="common">Pseudomonas testosteroni</name>
    <dbReference type="NCBI Taxonomy" id="285"/>
    <lineage>
        <taxon>Bacteria</taxon>
        <taxon>Pseudomonadati</taxon>
        <taxon>Pseudomonadota</taxon>
        <taxon>Betaproteobacteria</taxon>
        <taxon>Burkholderiales</taxon>
        <taxon>Comamonadaceae</taxon>
        <taxon>Comamonas</taxon>
    </lineage>
</organism>
<evidence type="ECO:0000313" key="2">
    <source>
        <dbReference type="Proteomes" id="UP000029553"/>
    </source>
</evidence>
<reference evidence="1 2" key="1">
    <citation type="submission" date="2013-09" db="EMBL/GenBank/DDBJ databases">
        <title>High correlation between genotypes and phenotypes of environmental bacteria Comamonas testosteroni strains.</title>
        <authorList>
            <person name="Liu L."/>
            <person name="Zhu W."/>
            <person name="Xia X."/>
            <person name="Xu B."/>
            <person name="Luo M."/>
            <person name="Wang G."/>
        </authorList>
    </citation>
    <scope>NUCLEOTIDE SEQUENCE [LARGE SCALE GENOMIC DNA]</scope>
    <source>
        <strain evidence="1 2">JL40</strain>
    </source>
</reference>